<feature type="transmembrane region" description="Helical" evidence="4">
    <location>
        <begin position="242"/>
        <end position="260"/>
    </location>
</feature>
<keyword evidence="4" id="KW-1133">Transmembrane helix</keyword>
<feature type="transmembrane region" description="Helical" evidence="4">
    <location>
        <begin position="72"/>
        <end position="91"/>
    </location>
</feature>
<evidence type="ECO:0000313" key="6">
    <source>
        <dbReference type="Proteomes" id="UP000193061"/>
    </source>
</evidence>
<keyword evidence="6" id="KW-1185">Reference proteome</keyword>
<accession>A0A1X6YTL6</accession>
<dbReference type="PANTHER" id="PTHR30413">
    <property type="entry name" value="INNER MEMBRANE TRANSPORT PERMEASE"/>
    <property type="match status" value="1"/>
</dbReference>
<keyword evidence="4" id="KW-0472">Membrane</keyword>
<dbReference type="PANTHER" id="PTHR30413:SF8">
    <property type="entry name" value="TRANSPORT PERMEASE PROTEIN"/>
    <property type="match status" value="1"/>
</dbReference>
<dbReference type="GO" id="GO:0005886">
    <property type="term" value="C:plasma membrane"/>
    <property type="evidence" value="ECO:0007669"/>
    <property type="project" value="UniProtKB-SubCell"/>
</dbReference>
<proteinExistence type="inferred from homology"/>
<keyword evidence="3" id="KW-0813">Transport</keyword>
<evidence type="ECO:0000256" key="2">
    <source>
        <dbReference type="ARBA" id="ARBA00007783"/>
    </source>
</evidence>
<feature type="transmembrane region" description="Helical" evidence="4">
    <location>
        <begin position="150"/>
        <end position="173"/>
    </location>
</feature>
<feature type="transmembrane region" description="Helical" evidence="4">
    <location>
        <begin position="112"/>
        <end position="138"/>
    </location>
</feature>
<protein>
    <submittedName>
        <fullName evidence="5">Polysialic acid transport protein KpsM</fullName>
    </submittedName>
</protein>
<comment type="similarity">
    <text evidence="2">Belongs to the ABC-2 integral membrane protein family.</text>
</comment>
<keyword evidence="4" id="KW-0812">Transmembrane</keyword>
<dbReference type="RefSeq" id="WP_085804864.1">
    <property type="nucleotide sequence ID" value="NZ_FWFX01000003.1"/>
</dbReference>
<dbReference type="Proteomes" id="UP000193061">
    <property type="component" value="Unassembled WGS sequence"/>
</dbReference>
<dbReference type="GO" id="GO:0015920">
    <property type="term" value="P:lipopolysaccharide transport"/>
    <property type="evidence" value="ECO:0007669"/>
    <property type="project" value="TreeGrafter"/>
</dbReference>
<reference evidence="5 6" key="1">
    <citation type="submission" date="2017-03" db="EMBL/GenBank/DDBJ databases">
        <authorList>
            <person name="Afonso C.L."/>
            <person name="Miller P.J."/>
            <person name="Scott M.A."/>
            <person name="Spackman E."/>
            <person name="Goraichik I."/>
            <person name="Dimitrov K.M."/>
            <person name="Suarez D.L."/>
            <person name="Swayne D.E."/>
        </authorList>
    </citation>
    <scope>NUCLEOTIDE SEQUENCE [LARGE SCALE GENOMIC DNA]</scope>
    <source>
        <strain evidence="5 6">CECT 7450</strain>
    </source>
</reference>
<evidence type="ECO:0000256" key="1">
    <source>
        <dbReference type="ARBA" id="ARBA00004429"/>
    </source>
</evidence>
<evidence type="ECO:0000313" key="5">
    <source>
        <dbReference type="EMBL" id="SLN30271.1"/>
    </source>
</evidence>
<organism evidence="5 6">
    <name type="scientific">Roseovarius albus</name>
    <dbReference type="NCBI Taxonomy" id="1247867"/>
    <lineage>
        <taxon>Bacteria</taxon>
        <taxon>Pseudomonadati</taxon>
        <taxon>Pseudomonadota</taxon>
        <taxon>Alphaproteobacteria</taxon>
        <taxon>Rhodobacterales</taxon>
        <taxon>Roseobacteraceae</taxon>
        <taxon>Roseovarius</taxon>
    </lineage>
</organism>
<dbReference type="AlphaFoldDB" id="A0A1X6YTL6"/>
<feature type="transmembrane region" description="Helical" evidence="4">
    <location>
        <begin position="36"/>
        <end position="60"/>
    </location>
</feature>
<gene>
    <name evidence="5" type="primary">kpsM</name>
    <name evidence="5" type="ORF">ROA7450_01316</name>
</gene>
<evidence type="ECO:0000256" key="3">
    <source>
        <dbReference type="ARBA" id="ARBA00022448"/>
    </source>
</evidence>
<feature type="transmembrane region" description="Helical" evidence="4">
    <location>
        <begin position="194"/>
        <end position="213"/>
    </location>
</feature>
<comment type="subcellular location">
    <subcellularLocation>
        <location evidence="1">Cell inner membrane</location>
        <topology evidence="1">Multi-pass membrane protein</topology>
    </subcellularLocation>
</comment>
<dbReference type="EMBL" id="FWFX01000003">
    <property type="protein sequence ID" value="SLN30271.1"/>
    <property type="molecule type" value="Genomic_DNA"/>
</dbReference>
<evidence type="ECO:0000256" key="4">
    <source>
        <dbReference type="SAM" id="Phobius"/>
    </source>
</evidence>
<dbReference type="OrthoDB" id="7835223at2"/>
<name>A0A1X6YTL6_9RHOB</name>
<sequence>MFETRRPSSRLRAAAHIADLVFLETSNQLRKGHKSAFVSLAINIMQSVALLAAFYVTFTLLGLKGANIRGDFLIYLMSGIMLYISHIKTVSAISGAASASNEMLKHAPMQPIILIISAALGALYIQVLSIFIVLFFYYVLITPFEIDQPVMAFFMFILAWFTGIGVGLILLALKPWAPKAVQVFQLIYTRANMIGSGKMFVANSLPLFMLSMFDWNPLFHVIDQCRGFIFINYFPRNSSLEYPFIVSIALIVIGMMGEFYTRQYDSQSWYAAR</sequence>